<feature type="transmembrane region" description="Helical" evidence="6">
    <location>
        <begin position="411"/>
        <end position="429"/>
    </location>
</feature>
<organism evidence="7 8">
    <name type="scientific">Vibrio penaeicida</name>
    <dbReference type="NCBI Taxonomy" id="104609"/>
    <lineage>
        <taxon>Bacteria</taxon>
        <taxon>Pseudomonadati</taxon>
        <taxon>Pseudomonadota</taxon>
        <taxon>Gammaproteobacteria</taxon>
        <taxon>Vibrionales</taxon>
        <taxon>Vibrionaceae</taxon>
        <taxon>Vibrio</taxon>
    </lineage>
</organism>
<feature type="transmembrane region" description="Helical" evidence="6">
    <location>
        <begin position="377"/>
        <end position="399"/>
    </location>
</feature>
<comment type="caution">
    <text evidence="7">The sequence shown here is derived from an EMBL/GenBank/DDBJ whole genome shotgun (WGS) entry which is preliminary data.</text>
</comment>
<feature type="transmembrane region" description="Helical" evidence="6">
    <location>
        <begin position="113"/>
        <end position="133"/>
    </location>
</feature>
<feature type="transmembrane region" description="Helical" evidence="6">
    <location>
        <begin position="84"/>
        <end position="107"/>
    </location>
</feature>
<keyword evidence="4 6" id="KW-1133">Transmembrane helix</keyword>
<accession>A0AAV5NZE0</accession>
<feature type="transmembrane region" description="Helical" evidence="6">
    <location>
        <begin position="317"/>
        <end position="333"/>
    </location>
</feature>
<feature type="transmembrane region" description="Helical" evidence="6">
    <location>
        <begin position="288"/>
        <end position="311"/>
    </location>
</feature>
<evidence type="ECO:0000313" key="7">
    <source>
        <dbReference type="EMBL" id="GLQ75407.1"/>
    </source>
</evidence>
<evidence type="ECO:0000256" key="5">
    <source>
        <dbReference type="ARBA" id="ARBA00023136"/>
    </source>
</evidence>
<dbReference type="AlphaFoldDB" id="A0AAV5NZE0"/>
<dbReference type="RefSeq" id="WP_126610280.1">
    <property type="nucleotide sequence ID" value="NZ_AP025144.1"/>
</dbReference>
<feature type="transmembrane region" description="Helical" evidence="6">
    <location>
        <begin position="207"/>
        <end position="225"/>
    </location>
</feature>
<evidence type="ECO:0000313" key="8">
    <source>
        <dbReference type="Proteomes" id="UP001156690"/>
    </source>
</evidence>
<feature type="transmembrane region" description="Helical" evidence="6">
    <location>
        <begin position="245"/>
        <end position="267"/>
    </location>
</feature>
<evidence type="ECO:0000256" key="4">
    <source>
        <dbReference type="ARBA" id="ARBA00022989"/>
    </source>
</evidence>
<feature type="transmembrane region" description="Helical" evidence="6">
    <location>
        <begin position="435"/>
        <end position="459"/>
    </location>
</feature>
<proteinExistence type="predicted"/>
<evidence type="ECO:0000256" key="3">
    <source>
        <dbReference type="ARBA" id="ARBA00022692"/>
    </source>
</evidence>
<dbReference type="Proteomes" id="UP001156690">
    <property type="component" value="Unassembled WGS sequence"/>
</dbReference>
<feature type="transmembrane region" description="Helical" evidence="6">
    <location>
        <begin position="145"/>
        <end position="164"/>
    </location>
</feature>
<evidence type="ECO:0000256" key="2">
    <source>
        <dbReference type="ARBA" id="ARBA00022475"/>
    </source>
</evidence>
<dbReference type="EMBL" id="BSNX01000073">
    <property type="protein sequence ID" value="GLQ75407.1"/>
    <property type="molecule type" value="Genomic_DNA"/>
</dbReference>
<comment type="subcellular location">
    <subcellularLocation>
        <location evidence="1">Cell membrane</location>
        <topology evidence="1">Multi-pass membrane protein</topology>
    </subcellularLocation>
</comment>
<feature type="transmembrane region" description="Helical" evidence="6">
    <location>
        <begin position="170"/>
        <end position="191"/>
    </location>
</feature>
<dbReference type="PANTHER" id="PTHR30250:SF11">
    <property type="entry name" value="O-ANTIGEN TRANSPORTER-RELATED"/>
    <property type="match status" value="1"/>
</dbReference>
<evidence type="ECO:0000256" key="6">
    <source>
        <dbReference type="SAM" id="Phobius"/>
    </source>
</evidence>
<dbReference type="InterPro" id="IPR050833">
    <property type="entry name" value="Poly_Biosynth_Transport"/>
</dbReference>
<gene>
    <name evidence="7" type="ORF">GCM10007932_47690</name>
</gene>
<sequence>MKALAQSAYYAIGIIMMKGVSLMMIPYLTRKLSVVEYGSLEILLLLADIGTIMFSFGIINAMYRYVGTSEGEHKRALISNCFTLSVLFSGIGAFIIFITLPLLIRVLPAAFESYQIVLLAIPILLDGLITIPMTLMRMNDLAKRFCVLNVMKALGQALMTFILLEAGYGIDAVLISCMVSSVLLMLCLLGYQKQEMGSFGQLKYSKLLLKFALPTLGGFLCIYMITGLDRWLLASFIGVEELAVYAIAVKFALILGLALEPYALWWFPNRIALLQQHNGKQICADNAMLGTNLGIYLGMLMILTVPGFITLALPSDYHMSATLVVGLILVNMIKTAGDYLNLGCFSGDSSQAQMWIQCACAVFAVAGYVWLVPQFGVIAVIAVLGGAYSVRLMLIYLVSQQKEPLPYRHANWIKSIMIAFSAWQLHQWLDASLTFVPSIVLGMIVSVFATIGFLLFGIIPIPESLKIKLSNFVKSHMPTAH</sequence>
<keyword evidence="8" id="KW-1185">Reference proteome</keyword>
<dbReference type="GO" id="GO:0005886">
    <property type="term" value="C:plasma membrane"/>
    <property type="evidence" value="ECO:0007669"/>
    <property type="project" value="UniProtKB-SubCell"/>
</dbReference>
<evidence type="ECO:0000256" key="1">
    <source>
        <dbReference type="ARBA" id="ARBA00004651"/>
    </source>
</evidence>
<dbReference type="PANTHER" id="PTHR30250">
    <property type="entry name" value="PST FAMILY PREDICTED COLANIC ACID TRANSPORTER"/>
    <property type="match status" value="1"/>
</dbReference>
<protein>
    <submittedName>
        <fullName evidence="7">LPS biosynthesis protein</fullName>
    </submittedName>
</protein>
<feature type="transmembrane region" description="Helical" evidence="6">
    <location>
        <begin position="7"/>
        <end position="28"/>
    </location>
</feature>
<keyword evidence="3 6" id="KW-0812">Transmembrane</keyword>
<keyword evidence="2" id="KW-1003">Cell membrane</keyword>
<feature type="transmembrane region" description="Helical" evidence="6">
    <location>
        <begin position="40"/>
        <end position="63"/>
    </location>
</feature>
<keyword evidence="5 6" id="KW-0472">Membrane</keyword>
<reference evidence="8" key="1">
    <citation type="journal article" date="2019" name="Int. J. Syst. Evol. Microbiol.">
        <title>The Global Catalogue of Microorganisms (GCM) 10K type strain sequencing project: providing services to taxonomists for standard genome sequencing and annotation.</title>
        <authorList>
            <consortium name="The Broad Institute Genomics Platform"/>
            <consortium name="The Broad Institute Genome Sequencing Center for Infectious Disease"/>
            <person name="Wu L."/>
            <person name="Ma J."/>
        </authorList>
    </citation>
    <scope>NUCLEOTIDE SEQUENCE [LARGE SCALE GENOMIC DNA]</scope>
    <source>
        <strain evidence="8">NBRC 15640</strain>
    </source>
</reference>
<dbReference type="Pfam" id="PF13440">
    <property type="entry name" value="Polysacc_synt_3"/>
    <property type="match status" value="1"/>
</dbReference>
<name>A0AAV5NZE0_9VIBR</name>
<feature type="transmembrane region" description="Helical" evidence="6">
    <location>
        <begin position="354"/>
        <end position="371"/>
    </location>
</feature>